<dbReference type="PROSITE" id="PS51892">
    <property type="entry name" value="SUBTILASE"/>
    <property type="match status" value="1"/>
</dbReference>
<evidence type="ECO:0000313" key="8">
    <source>
        <dbReference type="Proteomes" id="UP000481947"/>
    </source>
</evidence>
<feature type="active site" description="Charge relay system" evidence="4">
    <location>
        <position position="243"/>
    </location>
</feature>
<dbReference type="Pfam" id="PF00082">
    <property type="entry name" value="Peptidase_S8"/>
    <property type="match status" value="1"/>
</dbReference>
<dbReference type="AlphaFoldDB" id="A0A7C9J569"/>
<dbReference type="Gene3D" id="3.40.50.200">
    <property type="entry name" value="Peptidase S8/S53 domain"/>
    <property type="match status" value="1"/>
</dbReference>
<dbReference type="InterPro" id="IPR036852">
    <property type="entry name" value="Peptidase_S8/S53_dom_sf"/>
</dbReference>
<dbReference type="GO" id="GO:0004252">
    <property type="term" value="F:serine-type endopeptidase activity"/>
    <property type="evidence" value="ECO:0007669"/>
    <property type="project" value="UniProtKB-UniRule"/>
</dbReference>
<dbReference type="PROSITE" id="PS00138">
    <property type="entry name" value="SUBTILASE_SER"/>
    <property type="match status" value="1"/>
</dbReference>
<keyword evidence="2 4" id="KW-0378">Hydrolase</keyword>
<feature type="active site" description="Charge relay system" evidence="4">
    <location>
        <position position="86"/>
    </location>
</feature>
<evidence type="ECO:0000313" key="7">
    <source>
        <dbReference type="EMBL" id="MYZ54055.1"/>
    </source>
</evidence>
<gene>
    <name evidence="7" type="ORF">F5985_18510</name>
</gene>
<feature type="domain" description="Peptidase S8/S53" evidence="6">
    <location>
        <begin position="117"/>
        <end position="283"/>
    </location>
</feature>
<accession>A0A7C9J569</accession>
<organism evidence="7 8">
    <name type="scientific">Malikia spinosa</name>
    <dbReference type="NCBI Taxonomy" id="86180"/>
    <lineage>
        <taxon>Bacteria</taxon>
        <taxon>Pseudomonadati</taxon>
        <taxon>Pseudomonadota</taxon>
        <taxon>Betaproteobacteria</taxon>
        <taxon>Burkholderiales</taxon>
        <taxon>Comamonadaceae</taxon>
        <taxon>Malikia</taxon>
    </lineage>
</organism>
<protein>
    <submittedName>
        <fullName evidence="7">S8 family serine peptidase</fullName>
    </submittedName>
</protein>
<dbReference type="EMBL" id="VYSB01000044">
    <property type="protein sequence ID" value="MYZ54055.1"/>
    <property type="molecule type" value="Genomic_DNA"/>
</dbReference>
<feature type="signal peptide" evidence="5">
    <location>
        <begin position="1"/>
        <end position="22"/>
    </location>
</feature>
<keyword evidence="5" id="KW-0732">Signal</keyword>
<proteinExistence type="inferred from homology"/>
<comment type="caution">
    <text evidence="7">The sequence shown here is derived from an EMBL/GenBank/DDBJ whole genome shotgun (WGS) entry which is preliminary data.</text>
</comment>
<evidence type="ECO:0000256" key="1">
    <source>
        <dbReference type="ARBA" id="ARBA00022670"/>
    </source>
</evidence>
<dbReference type="SUPFAM" id="SSF52743">
    <property type="entry name" value="Subtilisin-like"/>
    <property type="match status" value="1"/>
</dbReference>
<dbReference type="InterPro" id="IPR000209">
    <property type="entry name" value="Peptidase_S8/S53_dom"/>
</dbReference>
<comment type="similarity">
    <text evidence="4">Belongs to the peptidase S8 family.</text>
</comment>
<dbReference type="Proteomes" id="UP000481947">
    <property type="component" value="Unassembled WGS sequence"/>
</dbReference>
<name>A0A7C9J569_9BURK</name>
<evidence type="ECO:0000259" key="6">
    <source>
        <dbReference type="Pfam" id="PF00082"/>
    </source>
</evidence>
<sequence length="306" mass="30942">MNTRPALFLPLLLAISAGLAQAGKATGGTTASLATPTAQAWMHTDVGAAWSQGYKGQGITVKLVDDFSSTSTYSGNLGDGSANKRHGEWTLKEASMIAPSATFKTHDLSNTSSVGLSRGLNVLNASYGSYGPAGLNASTLVFTPRDSSIIGYASSGSAVVSKAAGNDGVPIGSAGTMGVDYLNVALRGTASAIYVGALSNNGSTIVPASLASYSNTAGTDTVVQNRFLVVGVEGGQTGLYGTSFAAPVVSGYAAIVGSKFTRATATQISNQLLNTARQDTISNYSATLHGRGEASLSRALAPLSIK</sequence>
<dbReference type="InterPro" id="IPR023828">
    <property type="entry name" value="Peptidase_S8_Ser-AS"/>
</dbReference>
<evidence type="ECO:0000256" key="2">
    <source>
        <dbReference type="ARBA" id="ARBA00022801"/>
    </source>
</evidence>
<feature type="active site" description="Charge relay system" evidence="4">
    <location>
        <position position="65"/>
    </location>
</feature>
<evidence type="ECO:0000256" key="3">
    <source>
        <dbReference type="ARBA" id="ARBA00022825"/>
    </source>
</evidence>
<feature type="chain" id="PRO_5028912477" evidence="5">
    <location>
        <begin position="23"/>
        <end position="306"/>
    </location>
</feature>
<keyword evidence="1 4" id="KW-0645">Protease</keyword>
<dbReference type="RefSeq" id="WP_161126510.1">
    <property type="nucleotide sequence ID" value="NZ_DAIPCI010000012.1"/>
</dbReference>
<dbReference type="GO" id="GO:0006508">
    <property type="term" value="P:proteolysis"/>
    <property type="evidence" value="ECO:0007669"/>
    <property type="project" value="UniProtKB-KW"/>
</dbReference>
<evidence type="ECO:0000256" key="5">
    <source>
        <dbReference type="SAM" id="SignalP"/>
    </source>
</evidence>
<keyword evidence="3 4" id="KW-0720">Serine protease</keyword>
<reference evidence="7 8" key="1">
    <citation type="submission" date="2019-09" db="EMBL/GenBank/DDBJ databases">
        <title>Identification of Malikia spinosa a prominent benzene-, toluene-, and ethylbenzene-degrading bacterium: enrichment, isolation and whole genome sequencing.</title>
        <authorList>
            <person name="Tancsics A."/>
            <person name="Revesz F."/>
            <person name="Kriszt B."/>
        </authorList>
    </citation>
    <scope>NUCLEOTIDE SEQUENCE [LARGE SCALE GENOMIC DNA]</scope>
    <source>
        <strain evidence="7 8">AB6</strain>
    </source>
</reference>
<evidence type="ECO:0000256" key="4">
    <source>
        <dbReference type="PROSITE-ProRule" id="PRU01240"/>
    </source>
</evidence>